<feature type="compositionally biased region" description="Acidic residues" evidence="1">
    <location>
        <begin position="87"/>
        <end position="104"/>
    </location>
</feature>
<evidence type="ECO:0000313" key="4">
    <source>
        <dbReference type="EMBL" id="OBU00305.1"/>
    </source>
</evidence>
<name>A0A1B8GWT7_9PEZI</name>
<sequence>MEAQIPKQEFSIRKLGTKSVTLYPTKAQIVRNVNGVSLKPGPNQVTIIGLTPTCDEHSIKVDGTGAATITDLTVELVPNPEVYADIYPDEDESDNETSEEESDAEAEKVTGRLKEVADETAKLENEAEQQYEIQNNVSRRLTMVDLYLTNQACAKNAINLSEVTDGYRDERAKIFAEKTTADKRIQEIGTRLGELAKEQHRLTRESRKAKAKAEKEKAKAREKEERKRREKAEEKARIRKERVKFWPKKVFKITISLEAPSGFTPASSRRSSIDSTVKVPEVTKSDDSFDTAEINLLLSYITYSASWTPRYDLSLNTVTNTGTLDYSAELTNVTSETWRDAKVVLSTSQSSYQGLSDTIPTLQPWHIRLVRGDGYHGYNAALQSSDEINQAHQTRKELPPQVYQPRNELFGIDRDVVPLAKHAFRPPQDVHYEAASEARRLRSSAPPQHPAPMAMASLAAPTTRGFGSMPPPPPGAAPSGLFSSSSKKKQVSRRGFGGQAHGGGGAEEYENEDEEEGGYYADDADGATLGGIIEPALLFEESSFEESGLTTTYDLPSLKTLSPVSTATKHKIARVEFKAVVFSHIVVPKLRADAFLKAKLRNTSKITLLKGSAGLTVDGSFLGQSTIPRCTAGDSFTLNLGVDPAVTVGYSRPSVQRSSSGLFTKENCEVFTRVATLTNTKSNTIVELTLLEQVPISEEERLKIEIMTPRGLRIGGDAVLAGAPKDGDKPRESIGSLAAGKSALGAVRAGVYGKDSKWGSAVATAKKGGEINFNVKINPGRGCKLILEYEATYPGGESVVSA</sequence>
<dbReference type="PANTHER" id="PTHR31005">
    <property type="entry name" value="DUF4139 DOMAIN-CONTAINING PROTEIN"/>
    <property type="match status" value="1"/>
</dbReference>
<evidence type="ECO:0000259" key="2">
    <source>
        <dbReference type="Pfam" id="PF13598"/>
    </source>
</evidence>
<dbReference type="EMBL" id="KV460209">
    <property type="protein sequence ID" value="OBU00305.1"/>
    <property type="molecule type" value="Genomic_DNA"/>
</dbReference>
<reference evidence="5" key="2">
    <citation type="journal article" date="2018" name="Nat. Commun.">
        <title>Extreme sensitivity to ultraviolet light in the fungal pathogen causing white-nose syndrome of bats.</title>
        <authorList>
            <person name="Palmer J.M."/>
            <person name="Drees K.P."/>
            <person name="Foster J.T."/>
            <person name="Lindner D.L."/>
        </authorList>
    </citation>
    <scope>NUCLEOTIDE SEQUENCE [LARGE SCALE GENOMIC DNA]</scope>
    <source>
        <strain evidence="5">UAMH 10579</strain>
    </source>
</reference>
<evidence type="ECO:0000313" key="5">
    <source>
        <dbReference type="Proteomes" id="UP000091956"/>
    </source>
</evidence>
<dbReference type="Pfam" id="PF13598">
    <property type="entry name" value="DUF4139"/>
    <property type="match status" value="1"/>
</dbReference>
<feature type="compositionally biased region" description="Gly residues" evidence="1">
    <location>
        <begin position="495"/>
        <end position="506"/>
    </location>
</feature>
<evidence type="ECO:0008006" key="6">
    <source>
        <dbReference type="Google" id="ProtNLM"/>
    </source>
</evidence>
<protein>
    <recommendedName>
        <fullName evidence="6">Mucoidy inhibitor A</fullName>
    </recommendedName>
</protein>
<feature type="region of interest" description="Disordered" evidence="1">
    <location>
        <begin position="434"/>
        <end position="453"/>
    </location>
</feature>
<feature type="region of interest" description="Disordered" evidence="1">
    <location>
        <begin position="199"/>
        <end position="233"/>
    </location>
</feature>
<dbReference type="Pfam" id="PF13600">
    <property type="entry name" value="DUF4140"/>
    <property type="match status" value="1"/>
</dbReference>
<dbReference type="Proteomes" id="UP000091956">
    <property type="component" value="Unassembled WGS sequence"/>
</dbReference>
<dbReference type="InterPro" id="IPR025554">
    <property type="entry name" value="DUF4140"/>
</dbReference>
<dbReference type="AlphaFoldDB" id="A0A1B8GWT7"/>
<organism evidence="4 5">
    <name type="scientific">Pseudogymnoascus verrucosus</name>
    <dbReference type="NCBI Taxonomy" id="342668"/>
    <lineage>
        <taxon>Eukaryota</taxon>
        <taxon>Fungi</taxon>
        <taxon>Dikarya</taxon>
        <taxon>Ascomycota</taxon>
        <taxon>Pezizomycotina</taxon>
        <taxon>Leotiomycetes</taxon>
        <taxon>Thelebolales</taxon>
        <taxon>Thelebolaceae</taxon>
        <taxon>Pseudogymnoascus</taxon>
    </lineage>
</organism>
<dbReference type="OrthoDB" id="10068793at2759"/>
<proteinExistence type="predicted"/>
<dbReference type="InterPro" id="IPR011935">
    <property type="entry name" value="CHP02231"/>
</dbReference>
<gene>
    <name evidence="4" type="ORF">VE01_01522</name>
</gene>
<feature type="region of interest" description="Disordered" evidence="1">
    <location>
        <begin position="461"/>
        <end position="523"/>
    </location>
</feature>
<dbReference type="PANTHER" id="PTHR31005:SF8">
    <property type="entry name" value="DUF4139 DOMAIN-CONTAINING PROTEIN"/>
    <property type="match status" value="1"/>
</dbReference>
<feature type="compositionally biased region" description="Low complexity" evidence="1">
    <location>
        <begin position="443"/>
        <end position="453"/>
    </location>
</feature>
<feature type="domain" description="DUF4139" evidence="2">
    <location>
        <begin position="297"/>
        <end position="709"/>
    </location>
</feature>
<evidence type="ECO:0000256" key="1">
    <source>
        <dbReference type="SAM" id="MobiDB-lite"/>
    </source>
</evidence>
<evidence type="ECO:0000259" key="3">
    <source>
        <dbReference type="Pfam" id="PF13600"/>
    </source>
</evidence>
<accession>A0A1B8GWT7</accession>
<reference evidence="4 5" key="1">
    <citation type="submission" date="2016-03" db="EMBL/GenBank/DDBJ databases">
        <title>Comparative genomics of Pseudogymnoascus destructans, the fungus causing white-nose syndrome of bats.</title>
        <authorList>
            <person name="Palmer J.M."/>
            <person name="Drees K.P."/>
            <person name="Foster J.T."/>
            <person name="Lindner D.L."/>
        </authorList>
    </citation>
    <scope>NUCLEOTIDE SEQUENCE [LARGE SCALE GENOMIC DNA]</scope>
    <source>
        <strain evidence="4 5">UAMH 10579</strain>
    </source>
</reference>
<keyword evidence="5" id="KW-1185">Reference proteome</keyword>
<dbReference type="RefSeq" id="XP_018134037.1">
    <property type="nucleotide sequence ID" value="XM_018271043.2"/>
</dbReference>
<feature type="compositionally biased region" description="Acidic residues" evidence="1">
    <location>
        <begin position="507"/>
        <end position="523"/>
    </location>
</feature>
<dbReference type="STRING" id="342668.A0A1B8GWT7"/>
<feature type="domain" description="DUF4140" evidence="3">
    <location>
        <begin position="20"/>
        <end position="126"/>
    </location>
</feature>
<dbReference type="GeneID" id="28834908"/>
<dbReference type="InterPro" id="IPR037291">
    <property type="entry name" value="DUF4139"/>
</dbReference>
<feature type="region of interest" description="Disordered" evidence="1">
    <location>
        <begin position="85"/>
        <end position="109"/>
    </location>
</feature>